<comment type="caution">
    <text evidence="2">The sequence shown here is derived from an EMBL/GenBank/DDBJ whole genome shotgun (WGS) entry which is preliminary data.</text>
</comment>
<gene>
    <name evidence="2" type="ORF">TorRG33x02_141160</name>
</gene>
<evidence type="ECO:0000256" key="1">
    <source>
        <dbReference type="SAM" id="MobiDB-lite"/>
    </source>
</evidence>
<reference evidence="3" key="1">
    <citation type="submission" date="2016-06" db="EMBL/GenBank/DDBJ databases">
        <title>Parallel loss of symbiosis genes in relatives of nitrogen-fixing non-legume Parasponia.</title>
        <authorList>
            <person name="Van Velzen R."/>
            <person name="Holmer R."/>
            <person name="Bu F."/>
            <person name="Rutten L."/>
            <person name="Van Zeijl A."/>
            <person name="Liu W."/>
            <person name="Santuari L."/>
            <person name="Cao Q."/>
            <person name="Sharma T."/>
            <person name="Shen D."/>
            <person name="Roswanjaya Y."/>
            <person name="Wardhani T."/>
            <person name="Kalhor M.S."/>
            <person name="Jansen J."/>
            <person name="Van den Hoogen J."/>
            <person name="Gungor B."/>
            <person name="Hartog M."/>
            <person name="Hontelez J."/>
            <person name="Verver J."/>
            <person name="Yang W.-C."/>
            <person name="Schijlen E."/>
            <person name="Repin R."/>
            <person name="Schilthuizen M."/>
            <person name="Schranz E."/>
            <person name="Heidstra R."/>
            <person name="Miyata K."/>
            <person name="Fedorova E."/>
            <person name="Kohlen W."/>
            <person name="Bisseling T."/>
            <person name="Smit S."/>
            <person name="Geurts R."/>
        </authorList>
    </citation>
    <scope>NUCLEOTIDE SEQUENCE [LARGE SCALE GENOMIC DNA]</scope>
    <source>
        <strain evidence="3">cv. RG33-2</strain>
    </source>
</reference>
<protein>
    <recommendedName>
        <fullName evidence="4">DUF4283 domain-containing protein</fullName>
    </recommendedName>
</protein>
<keyword evidence="3" id="KW-1185">Reference proteome</keyword>
<dbReference type="Proteomes" id="UP000237000">
    <property type="component" value="Unassembled WGS sequence"/>
</dbReference>
<name>A0A2P5EX14_TREOI</name>
<dbReference type="EMBL" id="JXTC01000087">
    <property type="protein sequence ID" value="PON90084.1"/>
    <property type="molecule type" value="Genomic_DNA"/>
</dbReference>
<feature type="compositionally biased region" description="Low complexity" evidence="1">
    <location>
        <begin position="138"/>
        <end position="147"/>
    </location>
</feature>
<evidence type="ECO:0000313" key="3">
    <source>
        <dbReference type="Proteomes" id="UP000237000"/>
    </source>
</evidence>
<organism evidence="2 3">
    <name type="scientific">Trema orientale</name>
    <name type="common">Charcoal tree</name>
    <name type="synonym">Celtis orientalis</name>
    <dbReference type="NCBI Taxonomy" id="63057"/>
    <lineage>
        <taxon>Eukaryota</taxon>
        <taxon>Viridiplantae</taxon>
        <taxon>Streptophyta</taxon>
        <taxon>Embryophyta</taxon>
        <taxon>Tracheophyta</taxon>
        <taxon>Spermatophyta</taxon>
        <taxon>Magnoliopsida</taxon>
        <taxon>eudicotyledons</taxon>
        <taxon>Gunneridae</taxon>
        <taxon>Pentapetalae</taxon>
        <taxon>rosids</taxon>
        <taxon>fabids</taxon>
        <taxon>Rosales</taxon>
        <taxon>Cannabaceae</taxon>
        <taxon>Trema</taxon>
    </lineage>
</organism>
<accession>A0A2P5EX14</accession>
<proteinExistence type="predicted"/>
<evidence type="ECO:0008006" key="4">
    <source>
        <dbReference type="Google" id="ProtNLM"/>
    </source>
</evidence>
<dbReference type="OrthoDB" id="1166339at2759"/>
<feature type="region of interest" description="Disordered" evidence="1">
    <location>
        <begin position="134"/>
        <end position="171"/>
    </location>
</feature>
<dbReference type="InParanoid" id="A0A2P5EX14"/>
<evidence type="ECO:0000313" key="2">
    <source>
        <dbReference type="EMBL" id="PON90084.1"/>
    </source>
</evidence>
<sequence>MVMERHPWSVVGGHLILKHRPLDAPLEEIDFSTTEFWVQAHKPPLNMVTVVIMLIKLEIILAERWRLIGHEYRGCLASSVLPITDQGERTVALYGEWLKAEHPATSNCFTLPSKVPSWSRKNVAASKLKCKELKGSSNNTHRNNTRTIESQSSMEEDERQGKETSCTNASESDEGLRALAFKNRDHLRRLTWINLDIHKECWTDPDEYANSLSYMLGPPVILAYQPHPVILSPIPTMDDFMTSLSKKCKAQYFTLPYTDAYQLVEKQIDMEGPEMYEYFGRSLEVINQNPEEHEALQAPFTMGFYNYSEQERNSGVGYSSNRSTVRQKSRARRIKDMQLGDDATVLEGSNSEQDFRLWAMEACPEKPPQSS</sequence>
<dbReference type="AlphaFoldDB" id="A0A2P5EX14"/>